<protein>
    <submittedName>
        <fullName evidence="1">Uncharacterized protein</fullName>
    </submittedName>
</protein>
<dbReference type="EMBL" id="JALPRK010000001">
    <property type="protein sequence ID" value="MCK8485650.1"/>
    <property type="molecule type" value="Genomic_DNA"/>
</dbReference>
<dbReference type="RefSeq" id="WP_248549911.1">
    <property type="nucleotide sequence ID" value="NZ_JALPRK010000001.1"/>
</dbReference>
<reference evidence="1" key="1">
    <citation type="submission" date="2022-04" db="EMBL/GenBank/DDBJ databases">
        <authorList>
            <person name="Seo M.-J."/>
        </authorList>
    </citation>
    <scope>NUCLEOTIDE SEQUENCE</scope>
    <source>
        <strain evidence="1">MBLB2552</strain>
    </source>
</reference>
<organism evidence="1 2">
    <name type="scientific">Paenibacillus mellifer</name>
    <dbReference type="NCBI Taxonomy" id="2937794"/>
    <lineage>
        <taxon>Bacteria</taxon>
        <taxon>Bacillati</taxon>
        <taxon>Bacillota</taxon>
        <taxon>Bacilli</taxon>
        <taxon>Bacillales</taxon>
        <taxon>Paenibacillaceae</taxon>
        <taxon>Paenibacillus</taxon>
    </lineage>
</organism>
<evidence type="ECO:0000313" key="2">
    <source>
        <dbReference type="Proteomes" id="UP001139534"/>
    </source>
</evidence>
<proteinExistence type="predicted"/>
<sequence>MRIRIVGRNGNEIGQDRLLHRSVLVEHFGWLNDGKFDGVQILDQFWSFPVQKMMPGGTVFASDPGHSALRRLTDAGIPLGSGGFPHLFALDREGKIRYVQSGYKPGSGKEALQVLSDL</sequence>
<gene>
    <name evidence="1" type="ORF">M0651_00500</name>
</gene>
<keyword evidence="2" id="KW-1185">Reference proteome</keyword>
<dbReference type="Proteomes" id="UP001139534">
    <property type="component" value="Unassembled WGS sequence"/>
</dbReference>
<comment type="caution">
    <text evidence="1">The sequence shown here is derived from an EMBL/GenBank/DDBJ whole genome shotgun (WGS) entry which is preliminary data.</text>
</comment>
<accession>A0A9X1XTG5</accession>
<evidence type="ECO:0000313" key="1">
    <source>
        <dbReference type="EMBL" id="MCK8485650.1"/>
    </source>
</evidence>
<name>A0A9X1XTG5_9BACL</name>
<dbReference type="AlphaFoldDB" id="A0A9X1XTG5"/>